<dbReference type="InterPro" id="IPR026961">
    <property type="entry name" value="PGG_dom"/>
</dbReference>
<feature type="transmembrane region" description="Helical" evidence="8">
    <location>
        <begin position="570"/>
        <end position="591"/>
    </location>
</feature>
<keyword evidence="11" id="KW-1185">Reference proteome</keyword>
<organism evidence="10 11">
    <name type="scientific">Aegilops tauschii subsp. strangulata</name>
    <name type="common">Goatgrass</name>
    <dbReference type="NCBI Taxonomy" id="200361"/>
    <lineage>
        <taxon>Eukaryota</taxon>
        <taxon>Viridiplantae</taxon>
        <taxon>Streptophyta</taxon>
        <taxon>Embryophyta</taxon>
        <taxon>Tracheophyta</taxon>
        <taxon>Spermatophyta</taxon>
        <taxon>Magnoliopsida</taxon>
        <taxon>Liliopsida</taxon>
        <taxon>Poales</taxon>
        <taxon>Poaceae</taxon>
        <taxon>BOP clade</taxon>
        <taxon>Pooideae</taxon>
        <taxon>Triticodae</taxon>
        <taxon>Triticeae</taxon>
        <taxon>Triticinae</taxon>
        <taxon>Aegilops</taxon>
    </lineage>
</organism>
<dbReference type="Pfam" id="PF13962">
    <property type="entry name" value="PGG"/>
    <property type="match status" value="1"/>
</dbReference>
<evidence type="ECO:0000256" key="4">
    <source>
        <dbReference type="ARBA" id="ARBA00022989"/>
    </source>
</evidence>
<dbReference type="PROSITE" id="PS50297">
    <property type="entry name" value="ANK_REP_REGION"/>
    <property type="match status" value="2"/>
</dbReference>
<name>A0A453Q668_AEGTS</name>
<dbReference type="Proteomes" id="UP000015105">
    <property type="component" value="Chromosome 6D"/>
</dbReference>
<dbReference type="Gramene" id="AET6Gv20993800.7">
    <property type="protein sequence ID" value="AET6Gv20993800.7"/>
    <property type="gene ID" value="AET6Gv20993800"/>
</dbReference>
<evidence type="ECO:0000256" key="2">
    <source>
        <dbReference type="ARBA" id="ARBA00022692"/>
    </source>
</evidence>
<feature type="transmembrane region" description="Helical" evidence="8">
    <location>
        <begin position="612"/>
        <end position="633"/>
    </location>
</feature>
<evidence type="ECO:0000256" key="7">
    <source>
        <dbReference type="PROSITE-ProRule" id="PRU00023"/>
    </source>
</evidence>
<sequence length="735" mass="79905">MMASSSREEPCTSPIVADATSMVSMEAEMVVATGRDRCHELKDMLNRADPSTMVVVMASGNQTSTLKPRSPVMDPRLLAAACSGSFQDLETLLNGDDHQASSERTIGSSMMHRASGDEEAFLRESLLDAVTIGGNTLLHVIATNGDREDFLNKATFIHMKAKNLLFVQNNRGDTPLHCAARAGNSQMVSLLIDLTKGQDNNVSRVKALLETENKLKETALHEAVRSGNNDMVKLFLEEDPQLASFPKDGTSPLYLAILLLKKITAETLYESSRGVISYSGPNGQNALHAAVLRDKDLTKMLLAWNNDLTVQHDNNGSTPLHLAASARVLWGKQQQSICLLLLKANPDALYQPDNNGSFPTHVAASVDDTYAINAFLRESPSCAGLCDARGRTFLHVAVDKMKIWTVCFASLTRSLSWMLNMQDNDGNTALHLAVQTGRLRIVCALLGNRLVHLNLTNEKGETPLDIARGNYPREEPYYFQNSEAKIYRALKSAGAKWGICRQDYLEENDIALTRKDEAHKMDKVQEQTQTLCIGSVLIATVTFGASFAMPGGYRADDHTNGGTPTLAGRYAFDAFTLVNALAFASSIMATISLMFSGSPIISPRSRERHIGYAYGFVLVSVTNLAVAFVLGTYAMLAPVAHKTAIAVCLLSSTILLYQNLELAIKNSVQIPAVSMRKWTFHGIAIALRFPLAALSFVVTILVNLGPTVVILCLAAWIDHIGGNVEPVAQPPTPLA</sequence>
<dbReference type="Pfam" id="PF12796">
    <property type="entry name" value="Ank_2"/>
    <property type="match status" value="2"/>
</dbReference>
<dbReference type="Pfam" id="PF00023">
    <property type="entry name" value="Ank"/>
    <property type="match status" value="1"/>
</dbReference>
<evidence type="ECO:0000256" key="3">
    <source>
        <dbReference type="ARBA" id="ARBA00022737"/>
    </source>
</evidence>
<protein>
    <recommendedName>
        <fullName evidence="9">PGG domain-containing protein</fullName>
    </recommendedName>
</protein>
<feature type="transmembrane region" description="Helical" evidence="8">
    <location>
        <begin position="639"/>
        <end position="657"/>
    </location>
</feature>
<dbReference type="EnsemblPlants" id="AET6Gv20993800.7">
    <property type="protein sequence ID" value="AET6Gv20993800.7"/>
    <property type="gene ID" value="AET6Gv20993800"/>
</dbReference>
<evidence type="ECO:0000256" key="6">
    <source>
        <dbReference type="ARBA" id="ARBA00023136"/>
    </source>
</evidence>
<dbReference type="RefSeq" id="XP_040247442.1">
    <property type="nucleotide sequence ID" value="XM_040391508.2"/>
</dbReference>
<feature type="repeat" description="ANK" evidence="7">
    <location>
        <begin position="171"/>
        <end position="193"/>
    </location>
</feature>
<dbReference type="Gene3D" id="1.25.40.20">
    <property type="entry name" value="Ankyrin repeat-containing domain"/>
    <property type="match status" value="1"/>
</dbReference>
<evidence type="ECO:0000256" key="5">
    <source>
        <dbReference type="ARBA" id="ARBA00023043"/>
    </source>
</evidence>
<keyword evidence="2 8" id="KW-0812">Transmembrane</keyword>
<dbReference type="OMA" id="CHELKDM"/>
<dbReference type="PANTHER" id="PTHR24186">
    <property type="entry name" value="PROTEIN PHOSPHATASE 1 REGULATORY SUBUNIT"/>
    <property type="match status" value="1"/>
</dbReference>
<reference evidence="11" key="2">
    <citation type="journal article" date="2017" name="Nat. Plants">
        <title>The Aegilops tauschii genome reveals multiple impacts of transposons.</title>
        <authorList>
            <person name="Zhao G."/>
            <person name="Zou C."/>
            <person name="Li K."/>
            <person name="Wang K."/>
            <person name="Li T."/>
            <person name="Gao L."/>
            <person name="Zhang X."/>
            <person name="Wang H."/>
            <person name="Yang Z."/>
            <person name="Liu X."/>
            <person name="Jiang W."/>
            <person name="Mao L."/>
            <person name="Kong X."/>
            <person name="Jiao Y."/>
            <person name="Jia J."/>
        </authorList>
    </citation>
    <scope>NUCLEOTIDE SEQUENCE [LARGE SCALE GENOMIC DNA]</scope>
    <source>
        <strain evidence="11">cv. AL8/78</strain>
    </source>
</reference>
<dbReference type="Pfam" id="PF13857">
    <property type="entry name" value="Ank_5"/>
    <property type="match status" value="1"/>
</dbReference>
<evidence type="ECO:0000259" key="9">
    <source>
        <dbReference type="Pfam" id="PF13962"/>
    </source>
</evidence>
<feature type="repeat" description="ANK" evidence="7">
    <location>
        <begin position="425"/>
        <end position="458"/>
    </location>
</feature>
<reference evidence="10" key="3">
    <citation type="journal article" date="2017" name="Nature">
        <title>Genome sequence of the progenitor of the wheat D genome Aegilops tauschii.</title>
        <authorList>
            <person name="Luo M.C."/>
            <person name="Gu Y.Q."/>
            <person name="Puiu D."/>
            <person name="Wang H."/>
            <person name="Twardziok S.O."/>
            <person name="Deal K.R."/>
            <person name="Huo N."/>
            <person name="Zhu T."/>
            <person name="Wang L."/>
            <person name="Wang Y."/>
            <person name="McGuire P.E."/>
            <person name="Liu S."/>
            <person name="Long H."/>
            <person name="Ramasamy R.K."/>
            <person name="Rodriguez J.C."/>
            <person name="Van S.L."/>
            <person name="Yuan L."/>
            <person name="Wang Z."/>
            <person name="Xia Z."/>
            <person name="Xiao L."/>
            <person name="Anderson O.D."/>
            <person name="Ouyang S."/>
            <person name="Liang Y."/>
            <person name="Zimin A.V."/>
            <person name="Pertea G."/>
            <person name="Qi P."/>
            <person name="Bennetzen J.L."/>
            <person name="Dai X."/>
            <person name="Dawson M.W."/>
            <person name="Muller H.G."/>
            <person name="Kugler K."/>
            <person name="Rivarola-Duarte L."/>
            <person name="Spannagl M."/>
            <person name="Mayer K.F.X."/>
            <person name="Lu F.H."/>
            <person name="Bevan M.W."/>
            <person name="Leroy P."/>
            <person name="Li P."/>
            <person name="You F.M."/>
            <person name="Sun Q."/>
            <person name="Liu Z."/>
            <person name="Lyons E."/>
            <person name="Wicker T."/>
            <person name="Salzberg S.L."/>
            <person name="Devos K.M."/>
            <person name="Dvorak J."/>
        </authorList>
    </citation>
    <scope>NUCLEOTIDE SEQUENCE [LARGE SCALE GENOMIC DNA]</scope>
    <source>
        <strain evidence="10">cv. AL8/78</strain>
    </source>
</reference>
<dbReference type="AlphaFoldDB" id="A0A453Q668"/>
<evidence type="ECO:0000313" key="10">
    <source>
        <dbReference type="EnsemblPlants" id="AET6Gv20993800.7"/>
    </source>
</evidence>
<reference evidence="10" key="4">
    <citation type="submission" date="2019-03" db="UniProtKB">
        <authorList>
            <consortium name="EnsemblPlants"/>
        </authorList>
    </citation>
    <scope>IDENTIFICATION</scope>
</reference>
<dbReference type="GeneID" id="109746354"/>
<comment type="subcellular location">
    <subcellularLocation>
        <location evidence="1">Membrane</location>
        <topology evidence="1">Multi-pass membrane protein</topology>
    </subcellularLocation>
</comment>
<evidence type="ECO:0000313" key="11">
    <source>
        <dbReference type="Proteomes" id="UP000015105"/>
    </source>
</evidence>
<dbReference type="PROSITE" id="PS50088">
    <property type="entry name" value="ANK_REPEAT"/>
    <property type="match status" value="2"/>
</dbReference>
<dbReference type="OrthoDB" id="1847170at2759"/>
<dbReference type="InterPro" id="IPR002110">
    <property type="entry name" value="Ankyrin_rpt"/>
</dbReference>
<dbReference type="KEGG" id="ats:109746354"/>
<keyword evidence="5 7" id="KW-0040">ANK repeat</keyword>
<evidence type="ECO:0000256" key="1">
    <source>
        <dbReference type="ARBA" id="ARBA00004141"/>
    </source>
</evidence>
<dbReference type="STRING" id="200361.A0A453Q668"/>
<dbReference type="InterPro" id="IPR036770">
    <property type="entry name" value="Ankyrin_rpt-contain_sf"/>
</dbReference>
<dbReference type="SMART" id="SM00248">
    <property type="entry name" value="ANK"/>
    <property type="match status" value="6"/>
</dbReference>
<reference evidence="11" key="1">
    <citation type="journal article" date="2014" name="Science">
        <title>Ancient hybridizations among the ancestral genomes of bread wheat.</title>
        <authorList>
            <consortium name="International Wheat Genome Sequencing Consortium,"/>
            <person name="Marcussen T."/>
            <person name="Sandve S.R."/>
            <person name="Heier L."/>
            <person name="Spannagl M."/>
            <person name="Pfeifer M."/>
            <person name="Jakobsen K.S."/>
            <person name="Wulff B.B."/>
            <person name="Steuernagel B."/>
            <person name="Mayer K.F."/>
            <person name="Olsen O.A."/>
        </authorList>
    </citation>
    <scope>NUCLEOTIDE SEQUENCE [LARGE SCALE GENOMIC DNA]</scope>
    <source>
        <strain evidence="11">cv. AL8/78</strain>
    </source>
</reference>
<dbReference type="PANTHER" id="PTHR24186:SF45">
    <property type="entry name" value="PGG DOMAIN-CONTAINING PROTEIN"/>
    <property type="match status" value="1"/>
</dbReference>
<keyword evidence="4 8" id="KW-1133">Transmembrane helix</keyword>
<accession>A0A453Q668</accession>
<proteinExistence type="predicted"/>
<feature type="transmembrane region" description="Helical" evidence="8">
    <location>
        <begin position="678"/>
        <end position="702"/>
    </location>
</feature>
<feature type="domain" description="PGG" evidence="9">
    <location>
        <begin position="523"/>
        <end position="634"/>
    </location>
</feature>
<feature type="transmembrane region" description="Helical" evidence="8">
    <location>
        <begin position="530"/>
        <end position="550"/>
    </location>
</feature>
<dbReference type="GO" id="GO:0005886">
    <property type="term" value="C:plasma membrane"/>
    <property type="evidence" value="ECO:0007669"/>
    <property type="project" value="TreeGrafter"/>
</dbReference>
<reference evidence="10" key="5">
    <citation type="journal article" date="2021" name="G3 (Bethesda)">
        <title>Aegilops tauschii genome assembly Aet v5.0 features greater sequence contiguity and improved annotation.</title>
        <authorList>
            <person name="Wang L."/>
            <person name="Zhu T."/>
            <person name="Rodriguez J.C."/>
            <person name="Deal K.R."/>
            <person name="Dubcovsky J."/>
            <person name="McGuire P.E."/>
            <person name="Lux T."/>
            <person name="Spannagl M."/>
            <person name="Mayer K.F.X."/>
            <person name="Baldrich P."/>
            <person name="Meyers B.C."/>
            <person name="Huo N."/>
            <person name="Gu Y.Q."/>
            <person name="Zhou H."/>
            <person name="Devos K.M."/>
            <person name="Bennetzen J.L."/>
            <person name="Unver T."/>
            <person name="Budak H."/>
            <person name="Gulick P.J."/>
            <person name="Galiba G."/>
            <person name="Kalapos B."/>
            <person name="Nelson D.R."/>
            <person name="Li P."/>
            <person name="You F.M."/>
            <person name="Luo M.C."/>
            <person name="Dvorak J."/>
        </authorList>
    </citation>
    <scope>NUCLEOTIDE SEQUENCE [LARGE SCALE GENOMIC DNA]</scope>
    <source>
        <strain evidence="10">cv. AL8/78</strain>
    </source>
</reference>
<keyword evidence="6 8" id="KW-0472">Membrane</keyword>
<dbReference type="SUPFAM" id="SSF48403">
    <property type="entry name" value="Ankyrin repeat"/>
    <property type="match status" value="2"/>
</dbReference>
<evidence type="ECO:0000256" key="8">
    <source>
        <dbReference type="SAM" id="Phobius"/>
    </source>
</evidence>
<keyword evidence="3" id="KW-0677">Repeat</keyword>